<evidence type="ECO:0000313" key="2">
    <source>
        <dbReference type="Proteomes" id="UP001314796"/>
    </source>
</evidence>
<reference evidence="1 2" key="1">
    <citation type="submission" date="2021-01" db="EMBL/GenBank/DDBJ databases">
        <title>Genomic Encyclopedia of Type Strains, Phase IV (KMG-IV): sequencing the most valuable type-strain genomes for metagenomic binning, comparative biology and taxonomic classification.</title>
        <authorList>
            <person name="Goeker M."/>
        </authorList>
    </citation>
    <scope>NUCLEOTIDE SEQUENCE [LARGE SCALE GENOMIC DNA]</scope>
    <source>
        <strain evidence="1 2">DSM 25890</strain>
    </source>
</reference>
<dbReference type="InterPro" id="IPR006837">
    <property type="entry name" value="Divergent_DAC"/>
</dbReference>
<dbReference type="EMBL" id="JAFBEE010000002">
    <property type="protein sequence ID" value="MBM7614126.1"/>
    <property type="molecule type" value="Genomic_DNA"/>
</dbReference>
<dbReference type="PANTHER" id="PTHR30105">
    <property type="entry name" value="UNCHARACTERIZED YIBQ-RELATED"/>
    <property type="match status" value="1"/>
</dbReference>
<accession>A0ABS2NMH9</accession>
<keyword evidence="2" id="KW-1185">Reference proteome</keyword>
<dbReference type="RefSeq" id="WP_204400392.1">
    <property type="nucleotide sequence ID" value="NZ_JAFBEE010000002.1"/>
</dbReference>
<name>A0ABS2NMH9_9FIRM</name>
<evidence type="ECO:0000313" key="1">
    <source>
        <dbReference type="EMBL" id="MBM7614126.1"/>
    </source>
</evidence>
<dbReference type="CDD" id="cd10936">
    <property type="entry name" value="CE4_DAC2"/>
    <property type="match status" value="1"/>
</dbReference>
<organism evidence="1 2">
    <name type="scientific">Alkaliphilus hydrothermalis</name>
    <dbReference type="NCBI Taxonomy" id="1482730"/>
    <lineage>
        <taxon>Bacteria</taxon>
        <taxon>Bacillati</taxon>
        <taxon>Bacillota</taxon>
        <taxon>Clostridia</taxon>
        <taxon>Peptostreptococcales</taxon>
        <taxon>Natronincolaceae</taxon>
        <taxon>Alkaliphilus</taxon>
    </lineage>
</organism>
<dbReference type="SUPFAM" id="SSF88713">
    <property type="entry name" value="Glycoside hydrolase/deacetylase"/>
    <property type="match status" value="1"/>
</dbReference>
<dbReference type="PANTHER" id="PTHR30105:SF2">
    <property type="entry name" value="DIVERGENT POLYSACCHARIDE DEACETYLASE SUPERFAMILY"/>
    <property type="match status" value="1"/>
</dbReference>
<gene>
    <name evidence="1" type="ORF">JOC73_000635</name>
</gene>
<dbReference type="Pfam" id="PF04748">
    <property type="entry name" value="Polysacc_deac_2"/>
    <property type="match status" value="1"/>
</dbReference>
<sequence>MFLVIRKKTIITLTLIIVVLSISLLGVHFKDRWIVKVSNPQPVGYVAIIIDDFGNSGEGTDEMLELEIPITAAVMPFLPHSQVDAEAAHKAGHEVIMHIPMEPVRGNPNWLGEKGITTDLSNEEIKSRICEGLEELRWAVGMNNHMGSKATQDKRVMESILQIAKEKNMFFVDSVTTQHSVVGQVSKNMEVTSLKRDVFLDNSKNQNEIEKQLMKLGEIALKKGYAIGIGHVGPEGGIVTVNAIKAMYPELKKKGIVFVYISQLKDLPILNR</sequence>
<protein>
    <submittedName>
        <fullName evidence="1">Polysaccharide deacetylase 2 family uncharacterized protein YibQ</fullName>
    </submittedName>
</protein>
<proteinExistence type="predicted"/>
<dbReference type="InterPro" id="IPR011330">
    <property type="entry name" value="Glyco_hydro/deAcase_b/a-brl"/>
</dbReference>
<comment type="caution">
    <text evidence="1">The sequence shown here is derived from an EMBL/GenBank/DDBJ whole genome shotgun (WGS) entry which is preliminary data.</text>
</comment>
<dbReference type="Proteomes" id="UP001314796">
    <property type="component" value="Unassembled WGS sequence"/>
</dbReference>
<dbReference type="Gene3D" id="3.20.20.370">
    <property type="entry name" value="Glycoside hydrolase/deacetylase"/>
    <property type="match status" value="1"/>
</dbReference>